<comment type="caution">
    <text evidence="2">The sequence shown here is derived from an EMBL/GenBank/DDBJ whole genome shotgun (WGS) entry which is preliminary data.</text>
</comment>
<reference evidence="2 3" key="1">
    <citation type="journal article" date="2014" name="Genome Biol. Evol.">
        <title>Extensive gene acquisition in the extremely psychrophilic bacterial species Psychroflexus torquis and the link to sea-ice ecosystem specialism.</title>
        <authorList>
            <person name="Feng S."/>
            <person name="Powell S.M."/>
            <person name="Wilson R."/>
            <person name="Bowman J.P."/>
        </authorList>
    </citation>
    <scope>NUCLEOTIDE SEQUENCE [LARGE SCALE GENOMIC DNA]</scope>
    <source>
        <strain evidence="2 3">ACAM 44</strain>
    </source>
</reference>
<name>N1WUB3_9FLAO</name>
<keyword evidence="3" id="KW-1185">Reference proteome</keyword>
<dbReference type="Proteomes" id="UP000012317">
    <property type="component" value="Unassembled WGS sequence"/>
</dbReference>
<dbReference type="eggNOG" id="ENOG5032H37">
    <property type="taxonomic scope" value="Bacteria"/>
</dbReference>
<dbReference type="AlphaFoldDB" id="N1WUB3"/>
<gene>
    <name evidence="2" type="ORF">pgond44_00735</name>
</gene>
<evidence type="ECO:0000256" key="1">
    <source>
        <dbReference type="SAM" id="Phobius"/>
    </source>
</evidence>
<feature type="transmembrane region" description="Helical" evidence="1">
    <location>
        <begin position="50"/>
        <end position="70"/>
    </location>
</feature>
<evidence type="ECO:0000313" key="2">
    <source>
        <dbReference type="EMBL" id="EMY82605.1"/>
    </source>
</evidence>
<organism evidence="2 3">
    <name type="scientific">Psychroflexus gondwanensis ACAM 44</name>
    <dbReference type="NCBI Taxonomy" id="1189619"/>
    <lineage>
        <taxon>Bacteria</taxon>
        <taxon>Pseudomonadati</taxon>
        <taxon>Bacteroidota</taxon>
        <taxon>Flavobacteriia</taxon>
        <taxon>Flavobacteriales</taxon>
        <taxon>Flavobacteriaceae</taxon>
        <taxon>Psychroflexus</taxon>
    </lineage>
</organism>
<keyword evidence="1" id="KW-0472">Membrane</keyword>
<feature type="transmembrane region" description="Helical" evidence="1">
    <location>
        <begin position="21"/>
        <end position="44"/>
    </location>
</feature>
<protein>
    <submittedName>
        <fullName evidence="2">Uncharacterized protein</fullName>
    </submittedName>
</protein>
<keyword evidence="1" id="KW-0812">Transmembrane</keyword>
<dbReference type="STRING" id="1189619.pgond44_00735"/>
<evidence type="ECO:0000313" key="3">
    <source>
        <dbReference type="Proteomes" id="UP000012317"/>
    </source>
</evidence>
<dbReference type="RefSeq" id="WP_003434806.1">
    <property type="nucleotide sequence ID" value="NZ_APLF01000001.1"/>
</dbReference>
<keyword evidence="1" id="KW-1133">Transmembrane helix</keyword>
<sequence>MKKNEFKEKSSEQLKSTLNMFKVLVIFLVIALLFLVGVCVYGLLMKEDKSTFTALAVASGASITLIAPIVKMKEIKSELRMRKENN</sequence>
<accession>N1WUB3</accession>
<dbReference type="EMBL" id="APLF01000001">
    <property type="protein sequence ID" value="EMY82605.1"/>
    <property type="molecule type" value="Genomic_DNA"/>
</dbReference>
<proteinExistence type="predicted"/>